<dbReference type="InterPro" id="IPR007219">
    <property type="entry name" value="XnlR_reg_dom"/>
</dbReference>
<evidence type="ECO:0000313" key="8">
    <source>
        <dbReference type="Proteomes" id="UP000465266"/>
    </source>
</evidence>
<keyword evidence="8" id="KW-1185">Reference proteome</keyword>
<keyword evidence="3" id="KW-0804">Transcription</keyword>
<organism evidence="7 8">
    <name type="scientific">Aspergillus udagawae</name>
    <dbReference type="NCBI Taxonomy" id="91492"/>
    <lineage>
        <taxon>Eukaryota</taxon>
        <taxon>Fungi</taxon>
        <taxon>Dikarya</taxon>
        <taxon>Ascomycota</taxon>
        <taxon>Pezizomycotina</taxon>
        <taxon>Eurotiomycetes</taxon>
        <taxon>Eurotiomycetidae</taxon>
        <taxon>Eurotiales</taxon>
        <taxon>Aspergillaceae</taxon>
        <taxon>Aspergillus</taxon>
        <taxon>Aspergillus subgen. Fumigati</taxon>
    </lineage>
</organism>
<keyword evidence="4" id="KW-0539">Nucleus</keyword>
<sequence length="479" mass="54011">MAPGREKGQQSNLHLCSKEVEENDTRDDENDARSMHDNDDLRQGVIKKAWNHIFQGQSNNHLLLGLTIGNVDLSASHPSQVQIFKLWRIYLDNVNPLLKVTHAPTLQTHIIDAASNISSLSPTLEALISSIYRVSILSLADNECTAVFGVPKKDLLTGYQFACRQALQNCDLLQSSNRDCLTALYLYLVAIRADTDPASLSSLLSVAIRIAQRMGIHDESMYGECPALEAQMPRRLWWSLIIFDNRICEMFDNQTAAVGPTWDCSIPLNLNDFELQPEMKTAPATNNRPTEMLFAVILSELADSIRHSAFHFDFTNSSLKKIAGQQSIAEEADRLTALEKTLEEKYLEFCNPENPRHFMTIWTLRGHLAKYRLLQHWRHSMACVQQTGAQRNPCAAHSRAESHDVATHQSVPLVSSHPLSFHSLHSPPACFEGAACWGQADQAWGVMSKNYEVRIQDPKQTDRPFFTIFSRIVFQAWEA</sequence>
<dbReference type="Proteomes" id="UP000465266">
    <property type="component" value="Unassembled WGS sequence"/>
</dbReference>
<evidence type="ECO:0000256" key="5">
    <source>
        <dbReference type="SAM" id="MobiDB-lite"/>
    </source>
</evidence>
<dbReference type="PANTHER" id="PTHR31001:SF45">
    <property type="entry name" value="ZN(II)2CYS6 TRANSCRIPTION FACTOR (EUROFUNG)"/>
    <property type="match status" value="1"/>
</dbReference>
<evidence type="ECO:0000256" key="1">
    <source>
        <dbReference type="ARBA" id="ARBA00004123"/>
    </source>
</evidence>
<evidence type="ECO:0000259" key="6">
    <source>
        <dbReference type="SMART" id="SM00906"/>
    </source>
</evidence>
<evidence type="ECO:0000256" key="2">
    <source>
        <dbReference type="ARBA" id="ARBA00023015"/>
    </source>
</evidence>
<evidence type="ECO:0000256" key="3">
    <source>
        <dbReference type="ARBA" id="ARBA00023163"/>
    </source>
</evidence>
<dbReference type="Pfam" id="PF04082">
    <property type="entry name" value="Fungal_trans"/>
    <property type="match status" value="1"/>
</dbReference>
<comment type="subcellular location">
    <subcellularLocation>
        <location evidence="1">Nucleus</location>
    </subcellularLocation>
</comment>
<dbReference type="InterPro" id="IPR050613">
    <property type="entry name" value="Sec_Metabolite_Reg"/>
</dbReference>
<keyword evidence="2" id="KW-0805">Transcription regulation</keyword>
<dbReference type="EMBL" id="BLKG01000092">
    <property type="protein sequence ID" value="GFF93562.1"/>
    <property type="molecule type" value="Genomic_DNA"/>
</dbReference>
<reference evidence="7 8" key="1">
    <citation type="submission" date="2020-01" db="EMBL/GenBank/DDBJ databases">
        <title>Draft genome sequence of Aspergillus udagawae IFM 53868.</title>
        <authorList>
            <person name="Takahashi H."/>
            <person name="Yaguchi T."/>
        </authorList>
    </citation>
    <scope>NUCLEOTIDE SEQUENCE [LARGE SCALE GENOMIC DNA]</scope>
    <source>
        <strain evidence="7 8">IFM 53868</strain>
    </source>
</reference>
<dbReference type="PANTHER" id="PTHR31001">
    <property type="entry name" value="UNCHARACTERIZED TRANSCRIPTIONAL REGULATORY PROTEIN"/>
    <property type="match status" value="1"/>
</dbReference>
<feature type="domain" description="Xylanolytic transcriptional activator regulatory" evidence="6">
    <location>
        <begin position="200"/>
        <end position="273"/>
    </location>
</feature>
<dbReference type="SMART" id="SM00906">
    <property type="entry name" value="Fungal_trans"/>
    <property type="match status" value="1"/>
</dbReference>
<dbReference type="CDD" id="cd12148">
    <property type="entry name" value="fungal_TF_MHR"/>
    <property type="match status" value="1"/>
</dbReference>
<gene>
    <name evidence="7" type="ORF">IFM53868_07230</name>
</gene>
<accession>A0ABQ1B741</accession>
<evidence type="ECO:0000256" key="4">
    <source>
        <dbReference type="ARBA" id="ARBA00023242"/>
    </source>
</evidence>
<evidence type="ECO:0000313" key="7">
    <source>
        <dbReference type="EMBL" id="GFF93562.1"/>
    </source>
</evidence>
<comment type="caution">
    <text evidence="7">The sequence shown here is derived from an EMBL/GenBank/DDBJ whole genome shotgun (WGS) entry which is preliminary data.</text>
</comment>
<name>A0ABQ1B741_9EURO</name>
<feature type="region of interest" description="Disordered" evidence="5">
    <location>
        <begin position="1"/>
        <end position="38"/>
    </location>
</feature>
<proteinExistence type="predicted"/>
<protein>
    <submittedName>
        <fullName evidence="7">Sterigmatocystin biosynthesis protein stcQ</fullName>
    </submittedName>
</protein>
<feature type="compositionally biased region" description="Acidic residues" evidence="5">
    <location>
        <begin position="21"/>
        <end position="30"/>
    </location>
</feature>